<sequence length="180" mass="21393">MKNKRNISKTDKRRVGVVSYNPNWKKIYKEESEKIKNILNDIIVDIHHIGSTAIPGIKAKPVIDILVEVKNIEAVDQYNHKVEELGYEVMGEYGIPKRRFFRKGGNKRTHHIHIFQAGNEEIERHINFKEYLITHPDKAREYSKLKEKLVNKYTYDVENYINGKSDFIKEIDRKAKLWWK</sequence>
<comment type="caution">
    <text evidence="1">The sequence shown here is derived from an EMBL/GenBank/DDBJ whole genome shotgun (WGS) entry which is preliminary data.</text>
</comment>
<dbReference type="InterPro" id="IPR007344">
    <property type="entry name" value="GrpB/CoaE"/>
</dbReference>
<dbReference type="PANTHER" id="PTHR34822:SF1">
    <property type="entry name" value="GRPB FAMILY PROTEIN"/>
    <property type="match status" value="1"/>
</dbReference>
<name>X0RMH0_9ZZZZ</name>
<dbReference type="Pfam" id="PF04229">
    <property type="entry name" value="GrpB"/>
    <property type="match status" value="1"/>
</dbReference>
<evidence type="ECO:0008006" key="2">
    <source>
        <dbReference type="Google" id="ProtNLM"/>
    </source>
</evidence>
<accession>X0RMH0</accession>
<dbReference type="SUPFAM" id="SSF81301">
    <property type="entry name" value="Nucleotidyltransferase"/>
    <property type="match status" value="1"/>
</dbReference>
<proteinExistence type="predicted"/>
<gene>
    <name evidence="1" type="ORF">S01H1_02641</name>
</gene>
<organism evidence="1">
    <name type="scientific">marine sediment metagenome</name>
    <dbReference type="NCBI Taxonomy" id="412755"/>
    <lineage>
        <taxon>unclassified sequences</taxon>
        <taxon>metagenomes</taxon>
        <taxon>ecological metagenomes</taxon>
    </lineage>
</organism>
<dbReference type="AlphaFoldDB" id="X0RMH0"/>
<dbReference type="InterPro" id="IPR043519">
    <property type="entry name" value="NT_sf"/>
</dbReference>
<protein>
    <recommendedName>
        <fullName evidence="2">GrpB family protein</fullName>
    </recommendedName>
</protein>
<reference evidence="1" key="1">
    <citation type="journal article" date="2014" name="Front. Microbiol.">
        <title>High frequency of phylogenetically diverse reductive dehalogenase-homologous genes in deep subseafloor sedimentary metagenomes.</title>
        <authorList>
            <person name="Kawai M."/>
            <person name="Futagami T."/>
            <person name="Toyoda A."/>
            <person name="Takaki Y."/>
            <person name="Nishi S."/>
            <person name="Hori S."/>
            <person name="Arai W."/>
            <person name="Tsubouchi T."/>
            <person name="Morono Y."/>
            <person name="Uchiyama I."/>
            <person name="Ito T."/>
            <person name="Fujiyama A."/>
            <person name="Inagaki F."/>
            <person name="Takami H."/>
        </authorList>
    </citation>
    <scope>NUCLEOTIDE SEQUENCE</scope>
    <source>
        <strain evidence="1">Expedition CK06-06</strain>
    </source>
</reference>
<dbReference type="PANTHER" id="PTHR34822">
    <property type="entry name" value="GRPB DOMAIN PROTEIN (AFU_ORTHOLOGUE AFUA_1G01530)"/>
    <property type="match status" value="1"/>
</dbReference>
<dbReference type="Gene3D" id="3.30.460.10">
    <property type="entry name" value="Beta Polymerase, domain 2"/>
    <property type="match status" value="1"/>
</dbReference>
<evidence type="ECO:0000313" key="1">
    <source>
        <dbReference type="EMBL" id="GAF70004.1"/>
    </source>
</evidence>
<dbReference type="EMBL" id="BARS01001307">
    <property type="protein sequence ID" value="GAF70004.1"/>
    <property type="molecule type" value="Genomic_DNA"/>
</dbReference>